<dbReference type="InterPro" id="IPR021850">
    <property type="entry name" value="Symplekin/Pta1"/>
</dbReference>
<dbReference type="Proteomes" id="UP001479436">
    <property type="component" value="Unassembled WGS sequence"/>
</dbReference>
<feature type="domain" description="Symplekin C-terminal" evidence="2">
    <location>
        <begin position="603"/>
        <end position="791"/>
    </location>
</feature>
<gene>
    <name evidence="3" type="ORF">K7432_006996</name>
</gene>
<dbReference type="EMBL" id="JASJQH010000329">
    <property type="protein sequence ID" value="KAK9765013.1"/>
    <property type="molecule type" value="Genomic_DNA"/>
</dbReference>
<proteinExistence type="predicted"/>
<evidence type="ECO:0000313" key="3">
    <source>
        <dbReference type="EMBL" id="KAK9765013.1"/>
    </source>
</evidence>
<dbReference type="Pfam" id="PF12295">
    <property type="entry name" value="Symplekin_C"/>
    <property type="match status" value="1"/>
</dbReference>
<reference evidence="3 4" key="1">
    <citation type="submission" date="2023-04" db="EMBL/GenBank/DDBJ databases">
        <title>Genome of Basidiobolus ranarum AG-B5.</title>
        <authorList>
            <person name="Stajich J.E."/>
            <person name="Carter-House D."/>
            <person name="Gryganskyi A."/>
        </authorList>
    </citation>
    <scope>NUCLEOTIDE SEQUENCE [LARGE SCALE GENOMIC DNA]</scope>
    <source>
        <strain evidence="3 4">AG-B5</strain>
    </source>
</reference>
<name>A0ABR2WU08_9FUNG</name>
<dbReference type="InterPro" id="IPR022075">
    <property type="entry name" value="Symplekin_C"/>
</dbReference>
<evidence type="ECO:0000256" key="1">
    <source>
        <dbReference type="SAM" id="MobiDB-lite"/>
    </source>
</evidence>
<feature type="region of interest" description="Disordered" evidence="1">
    <location>
        <begin position="1"/>
        <end position="146"/>
    </location>
</feature>
<organism evidence="3 4">
    <name type="scientific">Basidiobolus ranarum</name>
    <dbReference type="NCBI Taxonomy" id="34480"/>
    <lineage>
        <taxon>Eukaryota</taxon>
        <taxon>Fungi</taxon>
        <taxon>Fungi incertae sedis</taxon>
        <taxon>Zoopagomycota</taxon>
        <taxon>Entomophthoromycotina</taxon>
        <taxon>Basidiobolomycetes</taxon>
        <taxon>Basidiobolales</taxon>
        <taxon>Basidiobolaceae</taxon>
        <taxon>Basidiobolus</taxon>
    </lineage>
</organism>
<feature type="compositionally biased region" description="Polar residues" evidence="1">
    <location>
        <begin position="58"/>
        <end position="68"/>
    </location>
</feature>
<keyword evidence="4" id="KW-1185">Reference proteome</keyword>
<sequence>MRRVESLSSLTRESRNMKDGPSTGALASKDPRVRDPRVQARENELADASKMRERISESSEYNALPQESQSRDPRFRKEIPNPPETHARDPRLQSKIQDPRIRPSNALKEPQNHAAIPQDTYDSGVANMPQPMSHEATSTVSHLPDNELTDIPIKNELRSAIPDSMDVDVSVKKEESEPLKLEHNEQDDQPSDRREYDRSLESKPYELGAPILYNNEQYQDMAKDALNRILQTESTLIGPAGSHLATTKRAGEDNFGDWMSIVARLVARGVPFVDGASQEEDHKQLESYKDQLRETLCNFIAENFRARHELAALWLQEEWYNDALMSKKFTWEPQYPKWLHRLLDCCIPTVDAKDRILTKFFLDIPEVTEHAASMVKICCDDAQRLLMGLALLRDLTNLRPPIRDVCLEILLSYCIHKERSTRSPAIVTVKKWVPDHVNITAKIEAFALESLQSLSDMSFDTNNDDPEDIVDAAEVADIEQIDTDMNTSVVESAKDQQKLEQDIVRHLELFFALCTKNPDFLKELFTVYTKTSENVRKVIRQEIYPLIKSIGMNSTKLLNTIRNFHEGGETLVLRILVILTDKAKPSPQLVSAVKAVYTQRELDARFLIPIMPGLEKEEAFKFLPNIICLLNNTEGERKVVKEVMLKLISTSEEEATNNSGRSQISPSELLVALHNMEETIGLKRAVEATQICFSLPEIFTSEVLAVVLQQLVDQPKIPTLFMRTVMQSVSLHKNLTGFINSLLSRLITKKIWNSPKLWDGFIRCCKLTQPTSFSVLIQLPKNQLQDVLVKCESLKEPLKRYLLELNPGKRNRLHNLFPILGIEQASK</sequence>
<feature type="compositionally biased region" description="Basic and acidic residues" evidence="1">
    <location>
        <begin position="69"/>
        <end position="101"/>
    </location>
</feature>
<comment type="caution">
    <text evidence="3">The sequence shown here is derived from an EMBL/GenBank/DDBJ whole genome shotgun (WGS) entry which is preliminary data.</text>
</comment>
<feature type="region of interest" description="Disordered" evidence="1">
    <location>
        <begin position="165"/>
        <end position="201"/>
    </location>
</feature>
<accession>A0ABR2WU08</accession>
<dbReference type="PANTHER" id="PTHR15245">
    <property type="entry name" value="SYMPLEKIN-RELATED"/>
    <property type="match status" value="1"/>
</dbReference>
<feature type="compositionally biased region" description="Basic and acidic residues" evidence="1">
    <location>
        <begin position="29"/>
        <end position="57"/>
    </location>
</feature>
<feature type="compositionally biased region" description="Basic and acidic residues" evidence="1">
    <location>
        <begin position="169"/>
        <end position="201"/>
    </location>
</feature>
<dbReference type="PANTHER" id="PTHR15245:SF20">
    <property type="entry name" value="SYMPLEKIN"/>
    <property type="match status" value="1"/>
</dbReference>
<evidence type="ECO:0000313" key="4">
    <source>
        <dbReference type="Proteomes" id="UP001479436"/>
    </source>
</evidence>
<evidence type="ECO:0000259" key="2">
    <source>
        <dbReference type="Pfam" id="PF12295"/>
    </source>
</evidence>
<protein>
    <recommendedName>
        <fullName evidence="2">Symplekin C-terminal domain-containing protein</fullName>
    </recommendedName>
</protein>
<feature type="compositionally biased region" description="Polar residues" evidence="1">
    <location>
        <begin position="1"/>
        <end position="11"/>
    </location>
</feature>